<dbReference type="HOGENOM" id="CLU_2801013_0_0_1"/>
<name>A0A0D0C926_9AGAM</name>
<accession>A0A0D0C926</accession>
<dbReference type="InParanoid" id="A0A0D0C926"/>
<evidence type="ECO:0000313" key="1">
    <source>
        <dbReference type="EMBL" id="KIK79397.1"/>
    </source>
</evidence>
<dbReference type="Proteomes" id="UP000054538">
    <property type="component" value="Unassembled WGS sequence"/>
</dbReference>
<dbReference type="EMBL" id="KN826293">
    <property type="protein sequence ID" value="KIK79397.1"/>
    <property type="molecule type" value="Genomic_DNA"/>
</dbReference>
<keyword evidence="2" id="KW-1185">Reference proteome</keyword>
<reference evidence="2" key="2">
    <citation type="submission" date="2015-01" db="EMBL/GenBank/DDBJ databases">
        <title>Evolutionary Origins and Diversification of the Mycorrhizal Mutualists.</title>
        <authorList>
            <consortium name="DOE Joint Genome Institute"/>
            <consortium name="Mycorrhizal Genomics Consortium"/>
            <person name="Kohler A."/>
            <person name="Kuo A."/>
            <person name="Nagy L.G."/>
            <person name="Floudas D."/>
            <person name="Copeland A."/>
            <person name="Barry K.W."/>
            <person name="Cichocki N."/>
            <person name="Veneault-Fourrey C."/>
            <person name="LaButti K."/>
            <person name="Lindquist E.A."/>
            <person name="Lipzen A."/>
            <person name="Lundell T."/>
            <person name="Morin E."/>
            <person name="Murat C."/>
            <person name="Riley R."/>
            <person name="Ohm R."/>
            <person name="Sun H."/>
            <person name="Tunlid A."/>
            <person name="Henrissat B."/>
            <person name="Grigoriev I.V."/>
            <person name="Hibbett D.S."/>
            <person name="Martin F."/>
        </authorList>
    </citation>
    <scope>NUCLEOTIDE SEQUENCE [LARGE SCALE GENOMIC DNA]</scope>
    <source>
        <strain evidence="2">Ve08.2h10</strain>
    </source>
</reference>
<reference evidence="1 2" key="1">
    <citation type="submission" date="2014-04" db="EMBL/GenBank/DDBJ databases">
        <authorList>
            <consortium name="DOE Joint Genome Institute"/>
            <person name="Kuo A."/>
            <person name="Kohler A."/>
            <person name="Jargeat P."/>
            <person name="Nagy L.G."/>
            <person name="Floudas D."/>
            <person name="Copeland A."/>
            <person name="Barry K.W."/>
            <person name="Cichocki N."/>
            <person name="Veneault-Fourrey C."/>
            <person name="LaButti K."/>
            <person name="Lindquist E.A."/>
            <person name="Lipzen A."/>
            <person name="Lundell T."/>
            <person name="Morin E."/>
            <person name="Murat C."/>
            <person name="Sun H."/>
            <person name="Tunlid A."/>
            <person name="Henrissat B."/>
            <person name="Grigoriev I.V."/>
            <person name="Hibbett D.S."/>
            <person name="Martin F."/>
            <person name="Nordberg H.P."/>
            <person name="Cantor M.N."/>
            <person name="Hua S.X."/>
        </authorList>
    </citation>
    <scope>NUCLEOTIDE SEQUENCE [LARGE SCALE GENOMIC DNA]</scope>
    <source>
        <strain evidence="1 2">Ve08.2h10</strain>
    </source>
</reference>
<proteinExistence type="predicted"/>
<protein>
    <submittedName>
        <fullName evidence="1">Uncharacterized protein</fullName>
    </submittedName>
</protein>
<dbReference type="AlphaFoldDB" id="A0A0D0C926"/>
<evidence type="ECO:0000313" key="2">
    <source>
        <dbReference type="Proteomes" id="UP000054538"/>
    </source>
</evidence>
<gene>
    <name evidence="1" type="ORF">PAXRUDRAFT_834124</name>
</gene>
<dbReference type="OrthoDB" id="2654621at2759"/>
<sequence length="68" mass="7634">VCRLAKTYKHHAKRLFITGEGIMDADKLDAGGNKVCNFFIDAAGPNVCTPEAAKNIWGLYLYFHARYK</sequence>
<feature type="non-terminal residue" evidence="1">
    <location>
        <position position="1"/>
    </location>
</feature>
<organism evidence="1 2">
    <name type="scientific">Paxillus rubicundulus Ve08.2h10</name>
    <dbReference type="NCBI Taxonomy" id="930991"/>
    <lineage>
        <taxon>Eukaryota</taxon>
        <taxon>Fungi</taxon>
        <taxon>Dikarya</taxon>
        <taxon>Basidiomycota</taxon>
        <taxon>Agaricomycotina</taxon>
        <taxon>Agaricomycetes</taxon>
        <taxon>Agaricomycetidae</taxon>
        <taxon>Boletales</taxon>
        <taxon>Paxilineae</taxon>
        <taxon>Paxillaceae</taxon>
        <taxon>Paxillus</taxon>
    </lineage>
</organism>